<dbReference type="InterPro" id="IPR005545">
    <property type="entry name" value="YCII"/>
</dbReference>
<protein>
    <submittedName>
        <fullName evidence="3">YCII-related protein</fullName>
    </submittedName>
</protein>
<dbReference type="AlphaFoldDB" id="W0RCN7"/>
<evidence type="ECO:0000313" key="3">
    <source>
        <dbReference type="EMBL" id="AHG88182.1"/>
    </source>
</evidence>
<dbReference type="InParanoid" id="W0RCN7"/>
<dbReference type="SUPFAM" id="SSF54909">
    <property type="entry name" value="Dimeric alpha+beta barrel"/>
    <property type="match status" value="1"/>
</dbReference>
<dbReference type="OrthoDB" id="9807535at2"/>
<keyword evidence="4" id="KW-1185">Reference proteome</keyword>
<feature type="domain" description="YCII-related" evidence="2">
    <location>
        <begin position="12"/>
        <end position="114"/>
    </location>
</feature>
<dbReference type="eggNOG" id="COG3795">
    <property type="taxonomic scope" value="Bacteria"/>
</dbReference>
<evidence type="ECO:0000256" key="1">
    <source>
        <dbReference type="ARBA" id="ARBA00007689"/>
    </source>
</evidence>
<dbReference type="Gene3D" id="3.30.70.1060">
    <property type="entry name" value="Dimeric alpha+beta barrel"/>
    <property type="match status" value="1"/>
</dbReference>
<proteinExistence type="inferred from homology"/>
<evidence type="ECO:0000313" key="4">
    <source>
        <dbReference type="Proteomes" id="UP000019151"/>
    </source>
</evidence>
<organism evidence="3 4">
    <name type="scientific">Gemmatirosa kalamazoonensis</name>
    <dbReference type="NCBI Taxonomy" id="861299"/>
    <lineage>
        <taxon>Bacteria</taxon>
        <taxon>Pseudomonadati</taxon>
        <taxon>Gemmatimonadota</taxon>
        <taxon>Gemmatimonadia</taxon>
        <taxon>Gemmatimonadales</taxon>
        <taxon>Gemmatimonadaceae</taxon>
        <taxon>Gemmatirosa</taxon>
    </lineage>
</organism>
<dbReference type="PANTHER" id="PTHR35174:SF3">
    <property type="entry name" value="BLL7171 PROTEIN"/>
    <property type="match status" value="1"/>
</dbReference>
<dbReference type="RefSeq" id="WP_025409727.1">
    <property type="nucleotide sequence ID" value="NZ_CP007128.1"/>
</dbReference>
<dbReference type="PANTHER" id="PTHR35174">
    <property type="entry name" value="BLL7171 PROTEIN-RELATED"/>
    <property type="match status" value="1"/>
</dbReference>
<accession>W0RCN7</accession>
<evidence type="ECO:0000259" key="2">
    <source>
        <dbReference type="Pfam" id="PF03795"/>
    </source>
</evidence>
<dbReference type="InterPro" id="IPR011008">
    <property type="entry name" value="Dimeric_a/b-barrel"/>
</dbReference>
<dbReference type="Pfam" id="PF03795">
    <property type="entry name" value="YCII"/>
    <property type="match status" value="1"/>
</dbReference>
<sequence>MSQFVFLYRSTPEGQQEALGTPERAQRSLQAYMAWIHELEAGGHLAARGQPLERTGAVVRGSAVIDGPYVEAKDIVLGFIVVEATDLAQATELAARCPIAQGGGSVEVRPVMPLAM</sequence>
<dbReference type="HOGENOM" id="CLU_130902_4_1_0"/>
<dbReference type="EMBL" id="CP007128">
    <property type="protein sequence ID" value="AHG88182.1"/>
    <property type="molecule type" value="Genomic_DNA"/>
</dbReference>
<comment type="similarity">
    <text evidence="1">Belongs to the YciI family.</text>
</comment>
<reference evidence="3 4" key="1">
    <citation type="journal article" date="2014" name="Genome Announc.">
        <title>Genome Sequence and Methylome of Soil Bacterium Gemmatirosa kalamazoonensis KBS708T, a Member of the Rarely Cultivated Gemmatimonadetes Phylum.</title>
        <authorList>
            <person name="Debruyn J.M."/>
            <person name="Radosevich M."/>
            <person name="Wommack K.E."/>
            <person name="Polson S.W."/>
            <person name="Hauser L.J."/>
            <person name="Fawaz M.N."/>
            <person name="Korlach J."/>
            <person name="Tsai Y.C."/>
        </authorList>
    </citation>
    <scope>NUCLEOTIDE SEQUENCE [LARGE SCALE GENOMIC DNA]</scope>
    <source>
        <strain evidence="3 4">KBS708</strain>
    </source>
</reference>
<gene>
    <name evidence="3" type="ORF">J421_0645</name>
</gene>
<dbReference type="STRING" id="861299.J421_0645"/>
<dbReference type="KEGG" id="gba:J421_0645"/>
<dbReference type="Proteomes" id="UP000019151">
    <property type="component" value="Chromosome"/>
</dbReference>
<name>W0RCN7_9BACT</name>